<name>A0A6J0B7M4_NEOLC</name>
<dbReference type="RefSeq" id="XP_015510999.1">
    <property type="nucleotide sequence ID" value="XM_015655513.2"/>
</dbReference>
<dbReference type="CDD" id="cd04750">
    <property type="entry name" value="Commd2"/>
    <property type="match status" value="1"/>
</dbReference>
<dbReference type="PANTHER" id="PTHR15857">
    <property type="entry name" value="COMM DOMAIN CONTAINING PROTEIN 2"/>
    <property type="match status" value="1"/>
</dbReference>
<dbReference type="KEGG" id="nlo:107217838"/>
<dbReference type="Pfam" id="PF07258">
    <property type="entry name" value="COMM_domain"/>
    <property type="match status" value="1"/>
</dbReference>
<dbReference type="PROSITE" id="PS51269">
    <property type="entry name" value="COMM"/>
    <property type="match status" value="1"/>
</dbReference>
<gene>
    <name evidence="3" type="primary">LOC107217838</name>
</gene>
<evidence type="ECO:0000313" key="2">
    <source>
        <dbReference type="Proteomes" id="UP000829291"/>
    </source>
</evidence>
<dbReference type="PANTHER" id="PTHR15857:SF0">
    <property type="entry name" value="COMM DOMAIN-CONTAINING PROTEIN 2"/>
    <property type="match status" value="1"/>
</dbReference>
<evidence type="ECO:0000313" key="3">
    <source>
        <dbReference type="RefSeq" id="XP_015510999.1"/>
    </source>
</evidence>
<sequence>MLTLKSEHKKHIHFLVEQSTNVLQDFCKLGLDYLHNGPNFKLYNVAAQKLDIQPEDVRCTVEGLINLLLESCKCKLSTSDFRDSIIALGFSEDHEVLLTKLYTTKQSEISEILPTLGVKLQEYQSMEWRFETQISSRSLLSQVTPLVVLDFSLRNNVQQKIEHVIVQTDANNLLHITEELEQALQDGRSQHLRKIARSIR</sequence>
<organism evidence="3">
    <name type="scientific">Neodiprion lecontei</name>
    <name type="common">Redheaded pine sawfly</name>
    <dbReference type="NCBI Taxonomy" id="441921"/>
    <lineage>
        <taxon>Eukaryota</taxon>
        <taxon>Metazoa</taxon>
        <taxon>Ecdysozoa</taxon>
        <taxon>Arthropoda</taxon>
        <taxon>Hexapoda</taxon>
        <taxon>Insecta</taxon>
        <taxon>Pterygota</taxon>
        <taxon>Neoptera</taxon>
        <taxon>Endopterygota</taxon>
        <taxon>Hymenoptera</taxon>
        <taxon>Tenthredinoidea</taxon>
        <taxon>Diprionidae</taxon>
        <taxon>Diprioninae</taxon>
        <taxon>Neodiprion</taxon>
    </lineage>
</organism>
<keyword evidence="2" id="KW-1185">Reference proteome</keyword>
<dbReference type="AlphaFoldDB" id="A0A6J0B7M4"/>
<reference evidence="3" key="1">
    <citation type="submission" date="2025-08" db="UniProtKB">
        <authorList>
            <consortium name="RefSeq"/>
        </authorList>
    </citation>
    <scope>IDENTIFICATION</scope>
    <source>
        <tissue evidence="3">Thorax and Abdomen</tissue>
    </source>
</reference>
<protein>
    <submittedName>
        <fullName evidence="3">COMM domain-containing protein 2</fullName>
    </submittedName>
</protein>
<feature type="domain" description="COMM" evidence="1">
    <location>
        <begin position="122"/>
        <end position="191"/>
    </location>
</feature>
<dbReference type="FunCoup" id="A0A6J0B7M4">
    <property type="interactions" value="485"/>
</dbReference>
<accession>A0A6J0B7M4</accession>
<dbReference type="Pfam" id="PF21672">
    <property type="entry name" value="COMM_HN"/>
    <property type="match status" value="1"/>
</dbReference>
<proteinExistence type="predicted"/>
<dbReference type="OrthoDB" id="10257479at2759"/>
<dbReference type="InterPro" id="IPR037354">
    <property type="entry name" value="Commd2"/>
</dbReference>
<dbReference type="Proteomes" id="UP000829291">
    <property type="component" value="Chromosome 2"/>
</dbReference>
<evidence type="ECO:0000259" key="1">
    <source>
        <dbReference type="PROSITE" id="PS51269"/>
    </source>
</evidence>
<dbReference type="GeneID" id="107217838"/>
<dbReference type="InParanoid" id="A0A6J0B7M4"/>
<dbReference type="InterPro" id="IPR017920">
    <property type="entry name" value="COMM"/>
</dbReference>